<accession>A0AA89BS17</accession>
<dbReference type="GO" id="GO:0005881">
    <property type="term" value="C:cytoplasmic microtubule"/>
    <property type="evidence" value="ECO:0007669"/>
    <property type="project" value="TreeGrafter"/>
</dbReference>
<evidence type="ECO:0000256" key="6">
    <source>
        <dbReference type="SAM" id="MobiDB-lite"/>
    </source>
</evidence>
<evidence type="ECO:0000259" key="7">
    <source>
        <dbReference type="PROSITE" id="PS51665"/>
    </source>
</evidence>
<evidence type="ECO:0000256" key="2">
    <source>
        <dbReference type="ARBA" id="ARBA00004245"/>
    </source>
</evidence>
<dbReference type="PANTHER" id="PTHR21490:SF2">
    <property type="entry name" value="ENKURIN DOMAIN-CONTAINING PROTEIN 1"/>
    <property type="match status" value="1"/>
</dbReference>
<dbReference type="PANTHER" id="PTHR21490">
    <property type="entry name" value="ENKURIN-RELATED"/>
    <property type="match status" value="1"/>
</dbReference>
<feature type="domain" description="Enkurin" evidence="7">
    <location>
        <begin position="184"/>
        <end position="276"/>
    </location>
</feature>
<dbReference type="Proteomes" id="UP001186944">
    <property type="component" value="Unassembled WGS sequence"/>
</dbReference>
<evidence type="ECO:0000313" key="9">
    <source>
        <dbReference type="Proteomes" id="UP001186944"/>
    </source>
</evidence>
<dbReference type="EMBL" id="VSWD01000010">
    <property type="protein sequence ID" value="KAK3091946.1"/>
    <property type="molecule type" value="Genomic_DNA"/>
</dbReference>
<dbReference type="InterPro" id="IPR027012">
    <property type="entry name" value="Enkurin_dom"/>
</dbReference>
<keyword evidence="4" id="KW-0206">Cytoskeleton</keyword>
<keyword evidence="9" id="KW-1185">Reference proteome</keyword>
<evidence type="ECO:0000256" key="4">
    <source>
        <dbReference type="ARBA" id="ARBA00023212"/>
    </source>
</evidence>
<dbReference type="Pfam" id="PF13864">
    <property type="entry name" value="Enkurin"/>
    <property type="match status" value="1"/>
</dbReference>
<evidence type="ECO:0000256" key="5">
    <source>
        <dbReference type="ARBA" id="ARBA00023273"/>
    </source>
</evidence>
<comment type="caution">
    <text evidence="8">The sequence shown here is derived from an EMBL/GenBank/DDBJ whole genome shotgun (WGS) entry which is preliminary data.</text>
</comment>
<reference evidence="8" key="1">
    <citation type="submission" date="2019-08" db="EMBL/GenBank/DDBJ databases">
        <title>The improved chromosome-level genome for the pearl oyster Pinctada fucata martensii using PacBio sequencing and Hi-C.</title>
        <authorList>
            <person name="Zheng Z."/>
        </authorList>
    </citation>
    <scope>NUCLEOTIDE SEQUENCE</scope>
    <source>
        <strain evidence="8">ZZ-2019</strain>
        <tissue evidence="8">Adductor muscle</tissue>
    </source>
</reference>
<keyword evidence="5" id="KW-0966">Cell projection</keyword>
<name>A0AA89BS17_PINIB</name>
<protein>
    <recommendedName>
        <fullName evidence="7">Enkurin domain-containing protein</fullName>
    </recommendedName>
</protein>
<proteinExistence type="predicted"/>
<feature type="region of interest" description="Disordered" evidence="6">
    <location>
        <begin position="167"/>
        <end position="216"/>
    </location>
</feature>
<gene>
    <name evidence="8" type="ORF">FSP39_023897</name>
</gene>
<comment type="subcellular location">
    <subcellularLocation>
        <location evidence="1">Cell projection</location>
        <location evidence="1">Cilium</location>
    </subcellularLocation>
    <subcellularLocation>
        <location evidence="2">Cytoplasm</location>
        <location evidence="2">Cytoskeleton</location>
    </subcellularLocation>
</comment>
<dbReference type="InterPro" id="IPR052102">
    <property type="entry name" value="Enkurin_domain-protein"/>
</dbReference>
<dbReference type="AlphaFoldDB" id="A0AA89BS17"/>
<dbReference type="GO" id="GO:0005929">
    <property type="term" value="C:cilium"/>
    <property type="evidence" value="ECO:0007669"/>
    <property type="project" value="UniProtKB-SubCell"/>
</dbReference>
<evidence type="ECO:0000313" key="8">
    <source>
        <dbReference type="EMBL" id="KAK3091946.1"/>
    </source>
</evidence>
<dbReference type="PROSITE" id="PS51665">
    <property type="entry name" value="ENKURIN"/>
    <property type="match status" value="1"/>
</dbReference>
<keyword evidence="3" id="KW-0963">Cytoplasm</keyword>
<evidence type="ECO:0000256" key="1">
    <source>
        <dbReference type="ARBA" id="ARBA00004138"/>
    </source>
</evidence>
<sequence>MYGGGGTLLVSGSGYGVPRYTNTDARMKDHFRENVRRMRQIQRQSREREADSHKPVKALWKSDKYSNIQSRIKDDIERVPSVPRPKSANFLRAHSRSGPSVPVMSRPCTPDVTEDKLTVPKASSSADIKLQRHNFDFIKINGITAKHAKIPRSPSLTALDDLKKKREEEYSRHKSGQVPSYLQNRKKQWKKDEEDRIANTPDPEMPPGHRKLPESERKQTLKLLLDKEQDLVDELSALPIRMDTFRIRSQKQEIEKKLIEIDEAKKIFSRPKVFVKVE</sequence>
<evidence type="ECO:0000256" key="3">
    <source>
        <dbReference type="ARBA" id="ARBA00022490"/>
    </source>
</evidence>
<organism evidence="8 9">
    <name type="scientific">Pinctada imbricata</name>
    <name type="common">Atlantic pearl-oyster</name>
    <name type="synonym">Pinctada martensii</name>
    <dbReference type="NCBI Taxonomy" id="66713"/>
    <lineage>
        <taxon>Eukaryota</taxon>
        <taxon>Metazoa</taxon>
        <taxon>Spiralia</taxon>
        <taxon>Lophotrochozoa</taxon>
        <taxon>Mollusca</taxon>
        <taxon>Bivalvia</taxon>
        <taxon>Autobranchia</taxon>
        <taxon>Pteriomorphia</taxon>
        <taxon>Pterioida</taxon>
        <taxon>Pterioidea</taxon>
        <taxon>Pteriidae</taxon>
        <taxon>Pinctada</taxon>
    </lineage>
</organism>